<dbReference type="GO" id="GO:0016491">
    <property type="term" value="F:oxidoreductase activity"/>
    <property type="evidence" value="ECO:0007669"/>
    <property type="project" value="UniProtKB-KW"/>
</dbReference>
<comment type="caution">
    <text evidence="3">The sequence shown here is derived from an EMBL/GenBank/DDBJ whole genome shotgun (WGS) entry which is preliminary data.</text>
</comment>
<evidence type="ECO:0000313" key="4">
    <source>
        <dbReference type="Proteomes" id="UP000598775"/>
    </source>
</evidence>
<sequence length="257" mass="26961">MQGLQDKIIIVAGGATGIGAAVADRLSREGAKVVIGDVNIEKAEATAARLSGAGGNVTATGFDITDDDSVAELIESVVRQHGRLDGLHANAADLSARTFGRDDNATNTPDDVWDRTLDVALKGHFYLVRHAVPAMLANGGGAIVHTSSTAAFMGEPTKVAYGVAKAGVTALMRHTSARWGKDGIRSNAVAPGLTRTEVVLAEASERPEWHEKVRNTIHSDRLGLPEDIASAVSFLLSEDASWITGQVYSVDGGQLLR</sequence>
<dbReference type="Proteomes" id="UP000598775">
    <property type="component" value="Unassembled WGS sequence"/>
</dbReference>
<accession>A0A917BD01</accession>
<dbReference type="InterPro" id="IPR036291">
    <property type="entry name" value="NAD(P)-bd_dom_sf"/>
</dbReference>
<dbReference type="FunFam" id="3.40.50.720:FF:000084">
    <property type="entry name" value="Short-chain dehydrogenase reductase"/>
    <property type="match status" value="1"/>
</dbReference>
<dbReference type="PANTHER" id="PTHR24321">
    <property type="entry name" value="DEHYDROGENASES, SHORT CHAIN"/>
    <property type="match status" value="1"/>
</dbReference>
<evidence type="ECO:0000256" key="2">
    <source>
        <dbReference type="ARBA" id="ARBA00023002"/>
    </source>
</evidence>
<name>A0A917BD01_9MICO</name>
<dbReference type="AlphaFoldDB" id="A0A917BD01"/>
<dbReference type="InterPro" id="IPR020904">
    <property type="entry name" value="Sc_DH/Rdtase_CS"/>
</dbReference>
<gene>
    <name evidence="3" type="ORF">GCM10011399_33770</name>
</gene>
<comment type="similarity">
    <text evidence="1">Belongs to the short-chain dehydrogenases/reductases (SDR) family.</text>
</comment>
<dbReference type="InterPro" id="IPR002347">
    <property type="entry name" value="SDR_fam"/>
</dbReference>
<dbReference type="SUPFAM" id="SSF51735">
    <property type="entry name" value="NAD(P)-binding Rossmann-fold domains"/>
    <property type="match status" value="1"/>
</dbReference>
<dbReference type="RefSeq" id="WP_188680377.1">
    <property type="nucleotide sequence ID" value="NZ_BMGP01000006.1"/>
</dbReference>
<dbReference type="PANTHER" id="PTHR24321:SF8">
    <property type="entry name" value="ESTRADIOL 17-BETA-DEHYDROGENASE 8-RELATED"/>
    <property type="match status" value="1"/>
</dbReference>
<dbReference type="Gene3D" id="3.40.50.720">
    <property type="entry name" value="NAD(P)-binding Rossmann-like Domain"/>
    <property type="match status" value="1"/>
</dbReference>
<organism evidence="3 4">
    <name type="scientific">Subtercola lobariae</name>
    <dbReference type="NCBI Taxonomy" id="1588641"/>
    <lineage>
        <taxon>Bacteria</taxon>
        <taxon>Bacillati</taxon>
        <taxon>Actinomycetota</taxon>
        <taxon>Actinomycetes</taxon>
        <taxon>Micrococcales</taxon>
        <taxon>Microbacteriaceae</taxon>
        <taxon>Subtercola</taxon>
    </lineage>
</organism>
<dbReference type="PROSITE" id="PS00061">
    <property type="entry name" value="ADH_SHORT"/>
    <property type="match status" value="1"/>
</dbReference>
<keyword evidence="2" id="KW-0560">Oxidoreductase</keyword>
<keyword evidence="4" id="KW-1185">Reference proteome</keyword>
<protein>
    <submittedName>
        <fullName evidence="3">Short-chain type dehydrogenase/reductase y4lA</fullName>
    </submittedName>
</protein>
<evidence type="ECO:0000313" key="3">
    <source>
        <dbReference type="EMBL" id="GGF38046.1"/>
    </source>
</evidence>
<reference evidence="3 4" key="1">
    <citation type="journal article" date="2014" name="Int. J. Syst. Evol. Microbiol.">
        <title>Complete genome sequence of Corynebacterium casei LMG S-19264T (=DSM 44701T), isolated from a smear-ripened cheese.</title>
        <authorList>
            <consortium name="US DOE Joint Genome Institute (JGI-PGF)"/>
            <person name="Walter F."/>
            <person name="Albersmeier A."/>
            <person name="Kalinowski J."/>
            <person name="Ruckert C."/>
        </authorList>
    </citation>
    <scope>NUCLEOTIDE SEQUENCE [LARGE SCALE GENOMIC DNA]</scope>
    <source>
        <strain evidence="3 4">CGMCC 1.12976</strain>
    </source>
</reference>
<dbReference type="PRINTS" id="PR00081">
    <property type="entry name" value="GDHRDH"/>
</dbReference>
<dbReference type="CDD" id="cd05233">
    <property type="entry name" value="SDR_c"/>
    <property type="match status" value="1"/>
</dbReference>
<evidence type="ECO:0000256" key="1">
    <source>
        <dbReference type="ARBA" id="ARBA00006484"/>
    </source>
</evidence>
<proteinExistence type="inferred from homology"/>
<dbReference type="Pfam" id="PF13561">
    <property type="entry name" value="adh_short_C2"/>
    <property type="match status" value="1"/>
</dbReference>
<dbReference type="EMBL" id="BMGP01000006">
    <property type="protein sequence ID" value="GGF38046.1"/>
    <property type="molecule type" value="Genomic_DNA"/>
</dbReference>